<dbReference type="Proteomes" id="UP000319776">
    <property type="component" value="Unassembled WGS sequence"/>
</dbReference>
<evidence type="ECO:0000256" key="1">
    <source>
        <dbReference type="SAM" id="Coils"/>
    </source>
</evidence>
<keyword evidence="2" id="KW-0378">Hydrolase</keyword>
<dbReference type="EMBL" id="VFSS01000006">
    <property type="protein sequence ID" value="TPE57273.1"/>
    <property type="molecule type" value="Genomic_DNA"/>
</dbReference>
<feature type="coiled-coil region" evidence="1">
    <location>
        <begin position="88"/>
        <end position="115"/>
    </location>
</feature>
<dbReference type="RefSeq" id="WP_140781342.1">
    <property type="nucleotide sequence ID" value="NZ_VFSS01000006.1"/>
</dbReference>
<accession>A0A501XA67</accession>
<reference evidence="2 3" key="1">
    <citation type="submission" date="2019-06" db="EMBL/GenBank/DDBJ databases">
        <title>Mycoplasma falconis type strain whole genome sequence.</title>
        <authorList>
            <person name="Spergser J."/>
        </authorList>
    </citation>
    <scope>NUCLEOTIDE SEQUENCE [LARGE SCALE GENOMIC DNA]</scope>
    <source>
        <strain evidence="2 3">ATCC 51372</strain>
    </source>
</reference>
<organism evidence="2 3">
    <name type="scientific">[Mycoplasma] falconis</name>
    <dbReference type="NCBI Taxonomy" id="92403"/>
    <lineage>
        <taxon>Bacteria</taxon>
        <taxon>Bacillati</taxon>
        <taxon>Mycoplasmatota</taxon>
        <taxon>Mycoplasmoidales</taxon>
        <taxon>Metamycoplasmataceae</taxon>
        <taxon>Metamycoplasma</taxon>
    </lineage>
</organism>
<dbReference type="SUPFAM" id="SSF52266">
    <property type="entry name" value="SGNH hydrolase"/>
    <property type="match status" value="1"/>
</dbReference>
<keyword evidence="3" id="KW-1185">Reference proteome</keyword>
<comment type="caution">
    <text evidence="2">The sequence shown here is derived from an EMBL/GenBank/DDBJ whole genome shotgun (WGS) entry which is preliminary data.</text>
</comment>
<proteinExistence type="predicted"/>
<sequence>MPRTFEDLDRFYAVKHKENLIEEPINYVAIGDLYASGFNSKIGFNTNSKLINGNINGLGYPDFFARLLKLNNNQLNSYYNLSLPSGNIELTEALVKNSKAELKKLSNKLDLIQSIDWDSHNVFQNYFSNIFNNWAIEKNDFSIYQKTLKEANLITISLSLEEVYTSLPNGLIFSLRKMSADFKEQTIKTICEQIDFASHTIIEKYLNLIKEIKQLNNQAKIIIVGYPMIMQDYKNIFNSFLYRHDVIKFDLFKYIFKTVNFIQKQVAKHSDVEYVDVYDEKYWADKAEYLFENSMGVFPCEKGYKKIAFDLYTKLSLDQDDLNLIKQDIHLKKAYILDFEYWQKDVLSHNKIFKNNNNKLLFERVYGNNLNRNILISDSFELAYNNQLSPYLNISDIINLFVRYGKYNAYIIAKKYLVKKFDNAPEQYESINLIIDFLTNDIHSKEVFLTFLKNGRLNKILFILQNKLRDIKLKNGYIDFKNVKTAWHEIIKNNQDLIYSVFKQFFSAGIIEKNKELIKKIFNAFVSDALNTSLLNFLFGFKNDDSKNSIRQYLSSLSSFSEFLNFIFDSIVNYANKYSKLNNFDELWKLIIVENKYNFIYNFDKIFVELSNENQIEKTSEFIYKTIISTIRMQSLEVRDYKQVKSSITKILSLLRVNTKFVNNLFIKILDKFKNVSLYDWIVNKKIPKKSSFKWINILGLNSGIGVALKILKEVLKIKAIIKKNKI</sequence>
<dbReference type="OrthoDB" id="399880at2"/>
<dbReference type="InterPro" id="IPR036514">
    <property type="entry name" value="SGNH_hydro_sf"/>
</dbReference>
<gene>
    <name evidence="2" type="ORF">FJO69_02065</name>
</gene>
<dbReference type="Gene3D" id="3.40.50.1110">
    <property type="entry name" value="SGNH hydrolase"/>
    <property type="match status" value="1"/>
</dbReference>
<dbReference type="GO" id="GO:0016787">
    <property type="term" value="F:hydrolase activity"/>
    <property type="evidence" value="ECO:0007669"/>
    <property type="project" value="UniProtKB-KW"/>
</dbReference>
<name>A0A501XA67_9BACT</name>
<evidence type="ECO:0000313" key="3">
    <source>
        <dbReference type="Proteomes" id="UP000319776"/>
    </source>
</evidence>
<keyword evidence="1" id="KW-0175">Coiled coil</keyword>
<evidence type="ECO:0000313" key="2">
    <source>
        <dbReference type="EMBL" id="TPE57273.1"/>
    </source>
</evidence>
<dbReference type="AlphaFoldDB" id="A0A501XA67"/>
<protein>
    <submittedName>
        <fullName evidence="2">SGNH/GDSL hydrolase family protein</fullName>
    </submittedName>
</protein>